<keyword evidence="3" id="KW-1185">Reference proteome</keyword>
<feature type="region of interest" description="Disordered" evidence="1">
    <location>
        <begin position="1"/>
        <end position="30"/>
    </location>
</feature>
<sequence>MDINQNPLLTPICPSEGDQEREVIEKANAK</sequence>
<evidence type="ECO:0000313" key="2">
    <source>
        <dbReference type="EMBL" id="KAF7814819.1"/>
    </source>
</evidence>
<gene>
    <name evidence="2" type="ORF">G2W53_028788</name>
</gene>
<evidence type="ECO:0000256" key="1">
    <source>
        <dbReference type="SAM" id="MobiDB-lite"/>
    </source>
</evidence>
<evidence type="ECO:0000313" key="3">
    <source>
        <dbReference type="Proteomes" id="UP000634136"/>
    </source>
</evidence>
<feature type="compositionally biased region" description="Basic and acidic residues" evidence="1">
    <location>
        <begin position="18"/>
        <end position="30"/>
    </location>
</feature>
<dbReference type="EMBL" id="JAAIUW010000009">
    <property type="protein sequence ID" value="KAF7814819.1"/>
    <property type="molecule type" value="Genomic_DNA"/>
</dbReference>
<reference evidence="2" key="1">
    <citation type="submission" date="2020-09" db="EMBL/GenBank/DDBJ databases">
        <title>Genome-Enabled Discovery of Anthraquinone Biosynthesis in Senna tora.</title>
        <authorList>
            <person name="Kang S.-H."/>
            <person name="Pandey R.P."/>
            <person name="Lee C.-M."/>
            <person name="Sim J.-S."/>
            <person name="Jeong J.-T."/>
            <person name="Choi B.-S."/>
            <person name="Jung M."/>
            <person name="Ginzburg D."/>
            <person name="Zhao K."/>
            <person name="Won S.Y."/>
            <person name="Oh T.-J."/>
            <person name="Yu Y."/>
            <person name="Kim N.-H."/>
            <person name="Lee O.R."/>
            <person name="Lee T.-H."/>
            <person name="Bashyal P."/>
            <person name="Kim T.-S."/>
            <person name="Lee W.-H."/>
            <person name="Kawkins C."/>
            <person name="Kim C.-K."/>
            <person name="Kim J.S."/>
            <person name="Ahn B.O."/>
            <person name="Rhee S.Y."/>
            <person name="Sohng J.K."/>
        </authorList>
    </citation>
    <scope>NUCLEOTIDE SEQUENCE</scope>
    <source>
        <tissue evidence="2">Leaf</tissue>
    </source>
</reference>
<protein>
    <submittedName>
        <fullName evidence="2">Uncharacterized protein</fullName>
    </submittedName>
</protein>
<dbReference type="AlphaFoldDB" id="A0A834WF41"/>
<proteinExistence type="predicted"/>
<comment type="caution">
    <text evidence="2">The sequence shown here is derived from an EMBL/GenBank/DDBJ whole genome shotgun (WGS) entry which is preliminary data.</text>
</comment>
<organism evidence="2 3">
    <name type="scientific">Senna tora</name>
    <dbReference type="NCBI Taxonomy" id="362788"/>
    <lineage>
        <taxon>Eukaryota</taxon>
        <taxon>Viridiplantae</taxon>
        <taxon>Streptophyta</taxon>
        <taxon>Embryophyta</taxon>
        <taxon>Tracheophyta</taxon>
        <taxon>Spermatophyta</taxon>
        <taxon>Magnoliopsida</taxon>
        <taxon>eudicotyledons</taxon>
        <taxon>Gunneridae</taxon>
        <taxon>Pentapetalae</taxon>
        <taxon>rosids</taxon>
        <taxon>fabids</taxon>
        <taxon>Fabales</taxon>
        <taxon>Fabaceae</taxon>
        <taxon>Caesalpinioideae</taxon>
        <taxon>Cassia clade</taxon>
        <taxon>Senna</taxon>
    </lineage>
</organism>
<accession>A0A834WF41</accession>
<dbReference type="Proteomes" id="UP000634136">
    <property type="component" value="Unassembled WGS sequence"/>
</dbReference>
<name>A0A834WF41_9FABA</name>